<dbReference type="RefSeq" id="XP_040762560.1">
    <property type="nucleotide sequence ID" value="XM_040914542.1"/>
</dbReference>
<dbReference type="Gene3D" id="3.80.10.10">
    <property type="entry name" value="Ribonuclease Inhibitor"/>
    <property type="match status" value="1"/>
</dbReference>
<gene>
    <name evidence="1" type="ORF">LAESUDRAFT_813924</name>
</gene>
<dbReference type="EMBL" id="KV427634">
    <property type="protein sequence ID" value="KZT04820.1"/>
    <property type="molecule type" value="Genomic_DNA"/>
</dbReference>
<sequence length="479" mass="54580">MKIRSRRVKSKLKGLASSGQQGQVSLTHLDPDALQIIADNLSVKDALSLSVACWSLRNLGLRSALRNYNPETFSPRKFVAFCNFIFADPARLSYIRSAKLPETRYSHLSQHRFSAAATMWAKSLARLLSGAPALRSLSMHSLDMMISKHPPLALDLRNCSALQHIELAQLSAQSLRHIPNNLCTLRLEEICESREGLYSLLSATSSLPHLHTLELRFVILSDHTRDEIPIYPPRVSSTVKHLILWSCQLSLISLAHAFPDVRVAEIYEMRDRHLLSCTNLSAPCRYRSQWNRLKMMHTDIVFGAGCNHVVGPIRHLILSITRYWDQSVSRVEAEVTIPQHQYRELFNLSVECCPPRRTDRVIEERMTSALQTLLPLQLERLELHYKIASGGIPHREPSQRPDILKKYLCAILKAAESLPTLTYLGVRQRASNPQRASGEDVDGPYKQTWWRFEEQDGRREACLVPMEEWKLLVDEWGSA</sequence>
<evidence type="ECO:0008006" key="3">
    <source>
        <dbReference type="Google" id="ProtNLM"/>
    </source>
</evidence>
<accession>A0A165DG57</accession>
<evidence type="ECO:0000313" key="2">
    <source>
        <dbReference type="Proteomes" id="UP000076871"/>
    </source>
</evidence>
<dbReference type="InParanoid" id="A0A165DG57"/>
<protein>
    <recommendedName>
        <fullName evidence="3">F-box domain-containing protein</fullName>
    </recommendedName>
</protein>
<dbReference type="SUPFAM" id="SSF52047">
    <property type="entry name" value="RNI-like"/>
    <property type="match status" value="1"/>
</dbReference>
<dbReference type="GeneID" id="63831569"/>
<dbReference type="AlphaFoldDB" id="A0A165DG57"/>
<reference evidence="1 2" key="1">
    <citation type="journal article" date="2016" name="Mol. Biol. Evol.">
        <title>Comparative Genomics of Early-Diverging Mushroom-Forming Fungi Provides Insights into the Origins of Lignocellulose Decay Capabilities.</title>
        <authorList>
            <person name="Nagy L.G."/>
            <person name="Riley R."/>
            <person name="Tritt A."/>
            <person name="Adam C."/>
            <person name="Daum C."/>
            <person name="Floudas D."/>
            <person name="Sun H."/>
            <person name="Yadav J.S."/>
            <person name="Pangilinan J."/>
            <person name="Larsson K.H."/>
            <person name="Matsuura K."/>
            <person name="Barry K."/>
            <person name="Labutti K."/>
            <person name="Kuo R."/>
            <person name="Ohm R.A."/>
            <person name="Bhattacharya S.S."/>
            <person name="Shirouzu T."/>
            <person name="Yoshinaga Y."/>
            <person name="Martin F.M."/>
            <person name="Grigoriev I.V."/>
            <person name="Hibbett D.S."/>
        </authorList>
    </citation>
    <scope>NUCLEOTIDE SEQUENCE [LARGE SCALE GENOMIC DNA]</scope>
    <source>
        <strain evidence="1 2">93-53</strain>
    </source>
</reference>
<proteinExistence type="predicted"/>
<name>A0A165DG57_9APHY</name>
<dbReference type="InterPro" id="IPR032675">
    <property type="entry name" value="LRR_dom_sf"/>
</dbReference>
<evidence type="ECO:0000313" key="1">
    <source>
        <dbReference type="EMBL" id="KZT04820.1"/>
    </source>
</evidence>
<organism evidence="1 2">
    <name type="scientific">Laetiporus sulphureus 93-53</name>
    <dbReference type="NCBI Taxonomy" id="1314785"/>
    <lineage>
        <taxon>Eukaryota</taxon>
        <taxon>Fungi</taxon>
        <taxon>Dikarya</taxon>
        <taxon>Basidiomycota</taxon>
        <taxon>Agaricomycotina</taxon>
        <taxon>Agaricomycetes</taxon>
        <taxon>Polyporales</taxon>
        <taxon>Laetiporus</taxon>
    </lineage>
</organism>
<keyword evidence="2" id="KW-1185">Reference proteome</keyword>
<dbReference type="Proteomes" id="UP000076871">
    <property type="component" value="Unassembled WGS sequence"/>
</dbReference>